<protein>
    <submittedName>
        <fullName evidence="1">Uncharacterized protein</fullName>
    </submittedName>
</protein>
<reference evidence="1" key="1">
    <citation type="submission" date="2009-09" db="EMBL/GenBank/DDBJ databases">
        <authorList>
            <person name="Weinstock G."/>
            <person name="Sodergren E."/>
            <person name="Clifton S."/>
            <person name="Fulton L."/>
            <person name="Fulton B."/>
            <person name="Courtney L."/>
            <person name="Fronick C."/>
            <person name="Harrison M."/>
            <person name="Strong C."/>
            <person name="Farmer C."/>
            <person name="Delahaunty K."/>
            <person name="Markovic C."/>
            <person name="Hall O."/>
            <person name="Minx P."/>
            <person name="Tomlinson C."/>
            <person name="Mitreva M."/>
            <person name="Nelson J."/>
            <person name="Hou S."/>
            <person name="Wollam A."/>
            <person name="Pepin K.H."/>
            <person name="Johnson M."/>
            <person name="Bhonagiri V."/>
            <person name="Nash W.E."/>
            <person name="Warren W."/>
            <person name="Chinwalla A."/>
            <person name="Mardis E.R."/>
            <person name="Wilson R.K."/>
        </authorList>
    </citation>
    <scope>NUCLEOTIDE SEQUENCE [LARGE SCALE GENOMIC DNA]</scope>
    <source>
        <strain evidence="1">DSM 20583</strain>
    </source>
</reference>
<gene>
    <name evidence="1" type="ORF">BLAHAN_06943</name>
</gene>
<accession>C9LBY5</accession>
<dbReference type="Proteomes" id="UP000003755">
    <property type="component" value="Unassembled WGS sequence"/>
</dbReference>
<evidence type="ECO:0000313" key="2">
    <source>
        <dbReference type="Proteomes" id="UP000003755"/>
    </source>
</evidence>
<dbReference type="AlphaFoldDB" id="C9LBY5"/>
<comment type="caution">
    <text evidence="1">The sequence shown here is derived from an EMBL/GenBank/DDBJ whole genome shotgun (WGS) entry which is preliminary data.</text>
</comment>
<dbReference type="EMBL" id="ABYU02000046">
    <property type="protein sequence ID" value="EEX20405.1"/>
    <property type="molecule type" value="Genomic_DNA"/>
</dbReference>
<sequence length="43" mass="4999">MQMRKIWMSSLQRYETKPALIGYTVEAEFIRQAITGAAIRPIE</sequence>
<keyword evidence="2" id="KW-1185">Reference proteome</keyword>
<proteinExistence type="predicted"/>
<name>C9LBY5_BLAHA</name>
<evidence type="ECO:0000313" key="1">
    <source>
        <dbReference type="EMBL" id="EEX20405.1"/>
    </source>
</evidence>
<organism evidence="1 2">
    <name type="scientific">Blautia hansenii DSM 20583</name>
    <dbReference type="NCBI Taxonomy" id="537007"/>
    <lineage>
        <taxon>Bacteria</taxon>
        <taxon>Bacillati</taxon>
        <taxon>Bacillota</taxon>
        <taxon>Clostridia</taxon>
        <taxon>Lachnospirales</taxon>
        <taxon>Lachnospiraceae</taxon>
        <taxon>Blautia</taxon>
    </lineage>
</organism>
<dbReference type="HOGENOM" id="CLU_3230345_0_0_9"/>